<dbReference type="EMBL" id="AKHW03004724">
    <property type="protein sequence ID" value="KYO29052.1"/>
    <property type="molecule type" value="Genomic_DNA"/>
</dbReference>
<gene>
    <name evidence="1" type="ORF">Y1Q_0009861</name>
</gene>
<dbReference type="AlphaFoldDB" id="A0A151MX23"/>
<evidence type="ECO:0000313" key="2">
    <source>
        <dbReference type="Proteomes" id="UP000050525"/>
    </source>
</evidence>
<proteinExistence type="predicted"/>
<comment type="caution">
    <text evidence="1">The sequence shown here is derived from an EMBL/GenBank/DDBJ whole genome shotgun (WGS) entry which is preliminary data.</text>
</comment>
<accession>A0A151MX23</accession>
<organism evidence="1 2">
    <name type="scientific">Alligator mississippiensis</name>
    <name type="common">American alligator</name>
    <dbReference type="NCBI Taxonomy" id="8496"/>
    <lineage>
        <taxon>Eukaryota</taxon>
        <taxon>Metazoa</taxon>
        <taxon>Chordata</taxon>
        <taxon>Craniata</taxon>
        <taxon>Vertebrata</taxon>
        <taxon>Euteleostomi</taxon>
        <taxon>Archelosauria</taxon>
        <taxon>Archosauria</taxon>
        <taxon>Crocodylia</taxon>
        <taxon>Alligatoridae</taxon>
        <taxon>Alligatorinae</taxon>
        <taxon>Alligator</taxon>
    </lineage>
</organism>
<sequence>MTWATFWDPLEQLQPQLEGQHTDMWLPFPTDTRLVLILLKLAMPASLQYVSHLSGMGKATAREAVLEAGGTMLCVHNSLVVVVAGFCALGFLQCIGAPNGTHISATCPPHRDCPYYSCRSHDPGDRSMVIQAVLDPG</sequence>
<dbReference type="Proteomes" id="UP000050525">
    <property type="component" value="Unassembled WGS sequence"/>
</dbReference>
<evidence type="ECO:0000313" key="1">
    <source>
        <dbReference type="EMBL" id="KYO29052.1"/>
    </source>
</evidence>
<name>A0A151MX23_ALLMI</name>
<reference evidence="1 2" key="1">
    <citation type="journal article" date="2012" name="Genome Biol.">
        <title>Sequencing three crocodilian genomes to illuminate the evolution of archosaurs and amniotes.</title>
        <authorList>
            <person name="St John J.A."/>
            <person name="Braun E.L."/>
            <person name="Isberg S.R."/>
            <person name="Miles L.G."/>
            <person name="Chong A.Y."/>
            <person name="Gongora J."/>
            <person name="Dalzell P."/>
            <person name="Moran C."/>
            <person name="Bed'hom B."/>
            <person name="Abzhanov A."/>
            <person name="Burgess S.C."/>
            <person name="Cooksey A.M."/>
            <person name="Castoe T.A."/>
            <person name="Crawford N.G."/>
            <person name="Densmore L.D."/>
            <person name="Drew J.C."/>
            <person name="Edwards S.V."/>
            <person name="Faircloth B.C."/>
            <person name="Fujita M.K."/>
            <person name="Greenwold M.J."/>
            <person name="Hoffmann F.G."/>
            <person name="Howard J.M."/>
            <person name="Iguchi T."/>
            <person name="Janes D.E."/>
            <person name="Khan S.Y."/>
            <person name="Kohno S."/>
            <person name="de Koning A.J."/>
            <person name="Lance S.L."/>
            <person name="McCarthy F.M."/>
            <person name="McCormack J.E."/>
            <person name="Merchant M.E."/>
            <person name="Peterson D.G."/>
            <person name="Pollock D.D."/>
            <person name="Pourmand N."/>
            <person name="Raney B.J."/>
            <person name="Roessler K.A."/>
            <person name="Sanford J.R."/>
            <person name="Sawyer R.H."/>
            <person name="Schmidt C.J."/>
            <person name="Triplett E.W."/>
            <person name="Tuberville T.D."/>
            <person name="Venegas-Anaya M."/>
            <person name="Howard J.T."/>
            <person name="Jarvis E.D."/>
            <person name="Guillette L.J.Jr."/>
            <person name="Glenn T.C."/>
            <person name="Green R.E."/>
            <person name="Ray D.A."/>
        </authorList>
    </citation>
    <scope>NUCLEOTIDE SEQUENCE [LARGE SCALE GENOMIC DNA]</scope>
    <source>
        <strain evidence="1">KSC_2009_1</strain>
    </source>
</reference>
<keyword evidence="2" id="KW-1185">Reference proteome</keyword>
<protein>
    <submittedName>
        <fullName evidence="1">Uncharacterized protein</fullName>
    </submittedName>
</protein>